<dbReference type="PROSITE" id="PS50837">
    <property type="entry name" value="NACHT"/>
    <property type="match status" value="1"/>
</dbReference>
<dbReference type="Pfam" id="PF00400">
    <property type="entry name" value="WD40"/>
    <property type="match status" value="9"/>
</dbReference>
<dbReference type="Gene3D" id="1.20.1250.20">
    <property type="entry name" value="MFS general substrate transporter like domains"/>
    <property type="match status" value="1"/>
</dbReference>
<feature type="transmembrane region" description="Helical" evidence="6">
    <location>
        <begin position="1573"/>
        <end position="1594"/>
    </location>
</feature>
<feature type="transmembrane region" description="Helical" evidence="6">
    <location>
        <begin position="1922"/>
        <end position="1940"/>
    </location>
</feature>
<dbReference type="Pfam" id="PF17100">
    <property type="entry name" value="NACHT_N"/>
    <property type="match status" value="1"/>
</dbReference>
<feature type="repeat" description="WD" evidence="4">
    <location>
        <begin position="1037"/>
        <end position="1078"/>
    </location>
</feature>
<dbReference type="InterPro" id="IPR011701">
    <property type="entry name" value="MFS"/>
</dbReference>
<feature type="transmembrane region" description="Helical" evidence="6">
    <location>
        <begin position="1785"/>
        <end position="1804"/>
    </location>
</feature>
<dbReference type="GO" id="GO:0016020">
    <property type="term" value="C:membrane"/>
    <property type="evidence" value="ECO:0007669"/>
    <property type="project" value="UniProtKB-SubCell"/>
</dbReference>
<feature type="transmembrane region" description="Helical" evidence="6">
    <location>
        <begin position="1952"/>
        <end position="1976"/>
    </location>
</feature>
<evidence type="ECO:0000313" key="10">
    <source>
        <dbReference type="Proteomes" id="UP001187682"/>
    </source>
</evidence>
<dbReference type="InterPro" id="IPR015943">
    <property type="entry name" value="WD40/YVTN_repeat-like_dom_sf"/>
</dbReference>
<feature type="compositionally biased region" description="Polar residues" evidence="5">
    <location>
        <begin position="93"/>
        <end position="104"/>
    </location>
</feature>
<dbReference type="InterPro" id="IPR036259">
    <property type="entry name" value="MFS_trans_sf"/>
</dbReference>
<evidence type="ECO:0000256" key="4">
    <source>
        <dbReference type="PROSITE-ProRule" id="PRU00221"/>
    </source>
</evidence>
<evidence type="ECO:0000256" key="1">
    <source>
        <dbReference type="ARBA" id="ARBA00004141"/>
    </source>
</evidence>
<dbReference type="InterPro" id="IPR020472">
    <property type="entry name" value="WD40_PAC1"/>
</dbReference>
<dbReference type="Pfam" id="PF24883">
    <property type="entry name" value="NPHP3_N"/>
    <property type="match status" value="1"/>
</dbReference>
<feature type="domain" description="NACHT" evidence="7">
    <location>
        <begin position="433"/>
        <end position="584"/>
    </location>
</feature>
<feature type="transmembrane region" description="Helical" evidence="6">
    <location>
        <begin position="1606"/>
        <end position="1624"/>
    </location>
</feature>
<proteinExistence type="predicted"/>
<evidence type="ECO:0000256" key="5">
    <source>
        <dbReference type="SAM" id="MobiDB-lite"/>
    </source>
</evidence>
<dbReference type="InterPro" id="IPR001680">
    <property type="entry name" value="WD40_rpt"/>
</dbReference>
<accession>A0AAE8MWU7</accession>
<feature type="region of interest" description="Disordered" evidence="5">
    <location>
        <begin position="1"/>
        <end position="104"/>
    </location>
</feature>
<dbReference type="PROSITE" id="PS00678">
    <property type="entry name" value="WD_REPEATS_1"/>
    <property type="match status" value="8"/>
</dbReference>
<dbReference type="InterPro" id="IPR027417">
    <property type="entry name" value="P-loop_NTPase"/>
</dbReference>
<dbReference type="PROSITE" id="PS50294">
    <property type="entry name" value="WD_REPEATS_REGION"/>
    <property type="match status" value="9"/>
</dbReference>
<keyword evidence="3" id="KW-0677">Repeat</keyword>
<dbReference type="Proteomes" id="UP001187682">
    <property type="component" value="Unassembled WGS sequence"/>
</dbReference>
<feature type="repeat" description="WD" evidence="4">
    <location>
        <begin position="1212"/>
        <end position="1246"/>
    </location>
</feature>
<dbReference type="Gene3D" id="3.40.50.300">
    <property type="entry name" value="P-loop containing nucleotide triphosphate hydrolases"/>
    <property type="match status" value="1"/>
</dbReference>
<evidence type="ECO:0000259" key="7">
    <source>
        <dbReference type="PROSITE" id="PS50837"/>
    </source>
</evidence>
<keyword evidence="2 4" id="KW-0853">WD repeat</keyword>
<evidence type="ECO:0000256" key="2">
    <source>
        <dbReference type="ARBA" id="ARBA00022574"/>
    </source>
</evidence>
<dbReference type="SUPFAM" id="SSF103473">
    <property type="entry name" value="MFS general substrate transporter"/>
    <property type="match status" value="1"/>
</dbReference>
<feature type="region of interest" description="Disordered" evidence="5">
    <location>
        <begin position="1483"/>
        <end position="1531"/>
    </location>
</feature>
<feature type="repeat" description="WD" evidence="4">
    <location>
        <begin position="1121"/>
        <end position="1162"/>
    </location>
</feature>
<feature type="transmembrane region" description="Helical" evidence="6">
    <location>
        <begin position="1538"/>
        <end position="1561"/>
    </location>
</feature>
<gene>
    <name evidence="9" type="ORF">DNG_04508</name>
</gene>
<comment type="caution">
    <text evidence="9">The sequence shown here is derived from an EMBL/GenBank/DDBJ whole genome shotgun (WGS) entry which is preliminary data.</text>
</comment>
<name>A0AAE8MWU7_9PEZI</name>
<keyword evidence="10" id="KW-1185">Reference proteome</keyword>
<keyword evidence="6" id="KW-0812">Transmembrane</keyword>
<dbReference type="InterPro" id="IPR031359">
    <property type="entry name" value="NACHT_N"/>
</dbReference>
<feature type="repeat" description="WD" evidence="4">
    <location>
        <begin position="1079"/>
        <end position="1120"/>
    </location>
</feature>
<comment type="subcellular location">
    <subcellularLocation>
        <location evidence="1">Membrane</location>
        <topology evidence="1">Multi-pass membrane protein</topology>
    </subcellularLocation>
</comment>
<feature type="repeat" description="WD" evidence="4">
    <location>
        <begin position="972"/>
        <end position="1013"/>
    </location>
</feature>
<feature type="transmembrane region" description="Helical" evidence="6">
    <location>
        <begin position="1861"/>
        <end position="1882"/>
    </location>
</feature>
<dbReference type="InterPro" id="IPR011047">
    <property type="entry name" value="Quinoprotein_ADH-like_sf"/>
</dbReference>
<keyword evidence="6" id="KW-1133">Transmembrane helix</keyword>
<feature type="domain" description="Major facilitator superfamily (MFS) profile" evidence="8">
    <location>
        <begin position="1541"/>
        <end position="2009"/>
    </location>
</feature>
<dbReference type="Gene3D" id="2.130.10.10">
    <property type="entry name" value="YVTN repeat-like/Quinoprotein amine dehydrogenase"/>
    <property type="match status" value="5"/>
</dbReference>
<protein>
    <submittedName>
        <fullName evidence="9">Uncharacterized protein</fullName>
    </submittedName>
</protein>
<dbReference type="PANTHER" id="PTHR19879">
    <property type="entry name" value="TRANSCRIPTION INITIATION FACTOR TFIID"/>
    <property type="match status" value="1"/>
</dbReference>
<dbReference type="InterPro" id="IPR020846">
    <property type="entry name" value="MFS_dom"/>
</dbReference>
<dbReference type="CDD" id="cd00200">
    <property type="entry name" value="WD40"/>
    <property type="match status" value="2"/>
</dbReference>
<evidence type="ECO:0000256" key="6">
    <source>
        <dbReference type="SAM" id="Phobius"/>
    </source>
</evidence>
<feature type="transmembrane region" description="Helical" evidence="6">
    <location>
        <begin position="1825"/>
        <end position="1849"/>
    </location>
</feature>
<dbReference type="GO" id="GO:0022857">
    <property type="term" value="F:transmembrane transporter activity"/>
    <property type="evidence" value="ECO:0007669"/>
    <property type="project" value="InterPro"/>
</dbReference>
<feature type="transmembrane region" description="Helical" evidence="6">
    <location>
        <begin position="1891"/>
        <end position="1910"/>
    </location>
</feature>
<dbReference type="InterPro" id="IPR007111">
    <property type="entry name" value="NACHT_NTPase"/>
</dbReference>
<evidence type="ECO:0000313" key="9">
    <source>
        <dbReference type="EMBL" id="SPO01835.1"/>
    </source>
</evidence>
<dbReference type="PRINTS" id="PR00320">
    <property type="entry name" value="GPROTEINBRPT"/>
</dbReference>
<organism evidence="9 10">
    <name type="scientific">Cephalotrichum gorgonifer</name>
    <dbReference type="NCBI Taxonomy" id="2041049"/>
    <lineage>
        <taxon>Eukaryota</taxon>
        <taxon>Fungi</taxon>
        <taxon>Dikarya</taxon>
        <taxon>Ascomycota</taxon>
        <taxon>Pezizomycotina</taxon>
        <taxon>Sordariomycetes</taxon>
        <taxon>Hypocreomycetidae</taxon>
        <taxon>Microascales</taxon>
        <taxon>Microascaceae</taxon>
        <taxon>Cephalotrichum</taxon>
    </lineage>
</organism>
<dbReference type="Pfam" id="PF07690">
    <property type="entry name" value="MFS_1"/>
    <property type="match status" value="1"/>
</dbReference>
<feature type="repeat" description="WD" evidence="4">
    <location>
        <begin position="1374"/>
        <end position="1415"/>
    </location>
</feature>
<feature type="repeat" description="WD" evidence="4">
    <location>
        <begin position="1247"/>
        <end position="1288"/>
    </location>
</feature>
<feature type="transmembrane region" description="Helical" evidence="6">
    <location>
        <begin position="1756"/>
        <end position="1773"/>
    </location>
</feature>
<keyword evidence="6" id="KW-0472">Membrane</keyword>
<feature type="repeat" description="WD" evidence="4">
    <location>
        <begin position="1332"/>
        <end position="1373"/>
    </location>
</feature>
<dbReference type="SUPFAM" id="SSF63829">
    <property type="entry name" value="Calcium-dependent phosphotriesterase"/>
    <property type="match status" value="1"/>
</dbReference>
<feature type="repeat" description="WD" evidence="4">
    <location>
        <begin position="1290"/>
        <end position="1331"/>
    </location>
</feature>
<dbReference type="InterPro" id="IPR019775">
    <property type="entry name" value="WD40_repeat_CS"/>
</dbReference>
<dbReference type="PANTHER" id="PTHR19879:SF9">
    <property type="entry name" value="TRANSCRIPTION INITIATION FACTOR TFIID SUBUNIT 5"/>
    <property type="match status" value="1"/>
</dbReference>
<evidence type="ECO:0000259" key="8">
    <source>
        <dbReference type="PROSITE" id="PS50850"/>
    </source>
</evidence>
<sequence>MTRKALFSGLKGRFRNRREVSPALSARLSTEIQPPKEDTKHSLKPASELTEKPCGPPDHLGADADPVLPKKNPVVTGSHAPVTAPSPGKPTVTGPTEQHTSTISTSQRLWNAAYDSLERGDAELVAAYVKTLGEALGANPGDPATDISSELRDPTKRQMHMAELVEKGRAKISRSAKIMNRVGEAADAVLSIKSLVDLAVHSVPQAALPWAGVCVGLQILLNPVKASKANLSGIAHVISRMDWYCALSEHLLSKENIAHGNDFQAVLHKLEGSVVELYKALLMYQMKSICSYYYRNQGLVFLRGMLHLDDWDGELKSVTDAEDAIRKDTAQFLQEQTKVRLRELVEHGEGIQARLGDIRQTLQDFIALQTTIRSDDEETACLRDLYVVNPQDDMARIEGNKGTLLYSAYEWILHTDKYIAFTTWGDSAVPPCRLLWIKGQAGTGKTMLMMGMIRELSSQPAALAPSLSYFFCQGTGTKKLNTATAALRSLMWMLLVQQPGLILHLQNAYKKSGPGLFNDGNEFYALKRVFENMLKDPGLLPTYLIIDALDEFDRTKPGLEELIQLISTSLTLSENVKWLLSSRPEVDMLSKLGEYDPRHLRASESMVELDTERLEGPVSAYIGHKLSQLKASKLGHTYTDDILRTVSTIVHQRAKDNFLWVFLVFNDLAGVRGSYAAKNIKDYPSDLAMLYDHKMDRIEVEEARHLQHCRDVLVVTLLAYRPLSLDEIAVLVPWAADTDPYTIIEKCNSFLAVAGEMVTLIHQSAKDYLGEKYKSKLQPAGPTQGHADMATRSIDAMFSSLRRNMYNLGFGFTPEDMKPPNPDPLAATRYSCVFWADHLCLPDGKGSECTTELADDGPVFNFLKEHFLHWIESLSLLGKLSDGLLSVRKLLASAQSQPDASPRLVKLLKDTERFILSHRSIIERAPMQTYSSALVFSPTMSDVRNMFWEERASPIKAVAGMINHWGEHRQALEGHTDSVNVVAFSPDGRTLASTSTDGTIRLWDVATGTHQQTLTQVFKDVEISIGSPSPSETKQYIERRRRSIRCLAFSPDGKMLASASGDCIVRLWNIETGTYRQTIDGNGSVVNAITLSHNAQMLALAADDSRIGIWDVETGICQQVLEGHTKTVKTVAFSYDDRLLVSTSDDETSRVWDVATGTKQQTLEDYGEYASAVAFSPDGRVLVSSTRYSYTIMFWDITTGVFQRSVEDGDWVNALAFSHDGSILVSALEDGTIRLWEPTTGTHQRTLEGHSAEVMAIAFSPDSKILASASKDYTVGVWDLATGMQQQLTVEGHRSEVNDVTISHDGKTLASASDDHTVRLWDIATGTHRRTLEGHGLQVNAVAFSHDSTILASGSFDDTIRIWDAASGTHLKTLEGHRSYISCLAFSHDSKTLVSAAGDKTIRLWDVTEGILQETLEVDSYPTEIAFSEDGWHLETEERVWITGTPSDRVKILQERKGTSTPLHVDGTWVELDIHSIASMGAKDTDYGGAAPQDPTESTSLLPPQDPERALPLCPESGPTDIHSNGNGNGKSKNNTQILNVIGILVLGILTSNADGSLVLATHSTIASEFNSLGISSWLVTAFILAAAAFQNISGQLSVIFGRKNVLVSAYIIFATGCALVGAGQSMWQVILGRAISGAGGAAMIVVAALLISDHVPLRHTASWQSILNLAATLGRSIGGPAGGWLADTVGWRWSFAGQGPIFLVAALMAWVLLPQDSTVPEKRQRPDDHDVEALDEVPAPAETETIRSKLVQIDFQGAALLALTILAVLIPADLGGKTLPWNHPTILSLFASSILFGGLFLATEAWWSTNPVFPLSLLRQRNVVLSYVITLSQVAAQMGMMFSVPIYFQVSQRVSNTVAGAHLVPSVVGNAVGALFTGLVIRRTGRYKHLLIFGTLSSSFSYILIYLTWHGSTSFWESLYIFPGGFGVSIAQTTIFTSIQASVSKKQRAPAVAGMFLTSSLGTILGLALVGATVMKTMEWKLGALLEGMGLDSAARYEVSIMSPVPEG</sequence>
<dbReference type="PROSITE" id="PS50850">
    <property type="entry name" value="MFS"/>
    <property type="match status" value="1"/>
</dbReference>
<dbReference type="SUPFAM" id="SSF50998">
    <property type="entry name" value="Quinoprotein alcohol dehydrogenase-like"/>
    <property type="match status" value="1"/>
</dbReference>
<dbReference type="EMBL" id="ONZQ02000005">
    <property type="protein sequence ID" value="SPO01835.1"/>
    <property type="molecule type" value="Genomic_DNA"/>
</dbReference>
<reference evidence="9" key="1">
    <citation type="submission" date="2018-03" db="EMBL/GenBank/DDBJ databases">
        <authorList>
            <person name="Guldener U."/>
        </authorList>
    </citation>
    <scope>NUCLEOTIDE SEQUENCE</scope>
</reference>
<feature type="transmembrane region" description="Helical" evidence="6">
    <location>
        <begin position="1631"/>
        <end position="1652"/>
    </location>
</feature>
<dbReference type="SMART" id="SM00320">
    <property type="entry name" value="WD40"/>
    <property type="match status" value="10"/>
</dbReference>
<dbReference type="PROSITE" id="PS50082">
    <property type="entry name" value="WD_REPEATS_2"/>
    <property type="match status" value="9"/>
</dbReference>
<dbReference type="InterPro" id="IPR056884">
    <property type="entry name" value="NPHP3-like_N"/>
</dbReference>
<evidence type="ECO:0000256" key="3">
    <source>
        <dbReference type="ARBA" id="ARBA00022737"/>
    </source>
</evidence>
<feature type="transmembrane region" description="Helical" evidence="6">
    <location>
        <begin position="1694"/>
        <end position="1714"/>
    </location>
</feature>
<dbReference type="SUPFAM" id="SSF52540">
    <property type="entry name" value="P-loop containing nucleoside triphosphate hydrolases"/>
    <property type="match status" value="1"/>
</dbReference>